<feature type="domain" description="S-adenosyl-l-methionine hydroxide adenosyltransferase C-terminal" evidence="1">
    <location>
        <begin position="175"/>
        <end position="256"/>
    </location>
</feature>
<sequence>MFITIINDCRCENAKIRQLTRAASLFDASVHFSGVQSDREAAYILGDVLDASEGRKGVVLVNVAPRNGSGKKYPNGTPFGYFFFKDTLVISSIAGLTLSVVKKLGITESVRVIDIPEVLSFIKEKEKLSESLCDQIINTQFRSFDYLPRVAQWILNGYEIPFEEYSLENVESALGTVCWIDNFGNCKTNILEKEKQDEISLNGISLPFYKRLKDVPDGEAAVVVGSSGVGDSRFLEIVVQGKSAAKIFNLQVGNKVL</sequence>
<gene>
    <name evidence="2" type="ORF">COV59_05080</name>
</gene>
<protein>
    <recommendedName>
        <fullName evidence="1">S-adenosyl-l-methionine hydroxide adenosyltransferase C-terminal domain-containing protein</fullName>
    </recommendedName>
</protein>
<evidence type="ECO:0000259" key="1">
    <source>
        <dbReference type="Pfam" id="PF20257"/>
    </source>
</evidence>
<dbReference type="Proteomes" id="UP000229600">
    <property type="component" value="Unassembled WGS sequence"/>
</dbReference>
<dbReference type="InterPro" id="IPR046470">
    <property type="entry name" value="SAM_HAT_C"/>
</dbReference>
<name>A0A2H0N604_9BACT</name>
<dbReference type="InterPro" id="IPR023227">
    <property type="entry name" value="SAM_OH_AdoTrfase_C_sf"/>
</dbReference>
<reference evidence="2 3" key="1">
    <citation type="submission" date="2017-09" db="EMBL/GenBank/DDBJ databases">
        <title>Depth-based differentiation of microbial function through sediment-hosted aquifers and enrichment of novel symbionts in the deep terrestrial subsurface.</title>
        <authorList>
            <person name="Probst A.J."/>
            <person name="Ladd B."/>
            <person name="Jarett J.K."/>
            <person name="Geller-Mcgrath D.E."/>
            <person name="Sieber C.M."/>
            <person name="Emerson J.B."/>
            <person name="Anantharaman K."/>
            <person name="Thomas B.C."/>
            <person name="Malmstrom R."/>
            <person name="Stieglmeier M."/>
            <person name="Klingl A."/>
            <person name="Woyke T."/>
            <person name="Ryan C.M."/>
            <person name="Banfield J.F."/>
        </authorList>
    </citation>
    <scope>NUCLEOTIDE SEQUENCE [LARGE SCALE GENOMIC DNA]</scope>
    <source>
        <strain evidence="2">CG11_big_fil_rev_8_21_14_0_20_39_34</strain>
    </source>
</reference>
<evidence type="ECO:0000313" key="2">
    <source>
        <dbReference type="EMBL" id="PIR03536.1"/>
    </source>
</evidence>
<organism evidence="2 3">
    <name type="scientific">Candidatus Magasanikbacteria bacterium CG11_big_fil_rev_8_21_14_0_20_39_34</name>
    <dbReference type="NCBI Taxonomy" id="1974653"/>
    <lineage>
        <taxon>Bacteria</taxon>
        <taxon>Candidatus Magasanikiibacteriota</taxon>
    </lineage>
</organism>
<proteinExistence type="predicted"/>
<dbReference type="EMBL" id="PCWN01000011">
    <property type="protein sequence ID" value="PIR03536.1"/>
    <property type="molecule type" value="Genomic_DNA"/>
</dbReference>
<accession>A0A2H0N604</accession>
<evidence type="ECO:0000313" key="3">
    <source>
        <dbReference type="Proteomes" id="UP000229600"/>
    </source>
</evidence>
<dbReference type="SUPFAM" id="SSF101852">
    <property type="entry name" value="Bacterial fluorinating enzyme, C-terminal domain"/>
    <property type="match status" value="1"/>
</dbReference>
<comment type="caution">
    <text evidence="2">The sequence shown here is derived from an EMBL/GenBank/DDBJ whole genome shotgun (WGS) entry which is preliminary data.</text>
</comment>
<dbReference type="Pfam" id="PF20257">
    <property type="entry name" value="SAM_HAT_C"/>
    <property type="match status" value="1"/>
</dbReference>
<dbReference type="AlphaFoldDB" id="A0A2H0N604"/>
<dbReference type="Gene3D" id="2.40.30.90">
    <property type="entry name" value="Bacterial fluorinating enzyme like"/>
    <property type="match status" value="1"/>
</dbReference>